<accession>A0ABY8IFP8</accession>
<gene>
    <name evidence="3" type="ORF">PR018_14975</name>
</gene>
<dbReference type="InterPro" id="IPR035919">
    <property type="entry name" value="EAL_sf"/>
</dbReference>
<dbReference type="PROSITE" id="PS50883">
    <property type="entry name" value="EAL"/>
    <property type="match status" value="1"/>
</dbReference>
<protein>
    <submittedName>
        <fullName evidence="3">EAL domain-containing protein</fullName>
    </submittedName>
</protein>
<dbReference type="CDD" id="cd01948">
    <property type="entry name" value="EAL"/>
    <property type="match status" value="1"/>
</dbReference>
<dbReference type="InterPro" id="IPR050706">
    <property type="entry name" value="Cyclic-di-GMP_PDE-like"/>
</dbReference>
<dbReference type="PANTHER" id="PTHR33121">
    <property type="entry name" value="CYCLIC DI-GMP PHOSPHODIESTERASE PDEF"/>
    <property type="match status" value="1"/>
</dbReference>
<dbReference type="RefSeq" id="WP_142824609.1">
    <property type="nucleotide sequence ID" value="NZ_CP117267.1"/>
</dbReference>
<dbReference type="EMBL" id="CP117267">
    <property type="protein sequence ID" value="WFS22438.1"/>
    <property type="molecule type" value="Genomic_DNA"/>
</dbReference>
<evidence type="ECO:0000259" key="2">
    <source>
        <dbReference type="PROSITE" id="PS50883"/>
    </source>
</evidence>
<dbReference type="Pfam" id="PF00563">
    <property type="entry name" value="EAL"/>
    <property type="match status" value="1"/>
</dbReference>
<dbReference type="SUPFAM" id="SSF141868">
    <property type="entry name" value="EAL domain-like"/>
    <property type="match status" value="1"/>
</dbReference>
<keyword evidence="4" id="KW-1185">Reference proteome</keyword>
<dbReference type="InterPro" id="IPR001633">
    <property type="entry name" value="EAL_dom"/>
</dbReference>
<evidence type="ECO:0000313" key="4">
    <source>
        <dbReference type="Proteomes" id="UP000318939"/>
    </source>
</evidence>
<proteinExistence type="predicted"/>
<evidence type="ECO:0000256" key="1">
    <source>
        <dbReference type="SAM" id="MobiDB-lite"/>
    </source>
</evidence>
<dbReference type="PANTHER" id="PTHR33121:SF70">
    <property type="entry name" value="SIGNALING PROTEIN YKOW"/>
    <property type="match status" value="1"/>
</dbReference>
<reference evidence="3" key="1">
    <citation type="journal article" date="2019" name="Phytopathology">
        <title>A Novel Group of Rhizobium tumorigenes-Like Agrobacteria Associated with Crown Gall Disease of Rhododendron and Blueberry.</title>
        <authorList>
            <person name="Kuzmanovic N."/>
            <person name="Behrens P."/>
            <person name="Idczak E."/>
            <person name="Wagner S."/>
            <person name="Gotz M."/>
            <person name="Sproer C."/>
            <person name="Bunk B."/>
            <person name="Overmann J."/>
            <person name="Smalla K."/>
        </authorList>
    </citation>
    <scope>NUCLEOTIDE SEQUENCE</scope>
    <source>
        <strain evidence="3">Rho-6.2</strain>
    </source>
</reference>
<reference evidence="3" key="2">
    <citation type="journal article" date="2023" name="MicrobiologyOpen">
        <title>Genomics of the tumorigenes clade of the family Rhizobiaceae and description of Rhizobium rhododendri sp. nov.</title>
        <authorList>
            <person name="Kuzmanovic N."/>
            <person name="diCenzo G.C."/>
            <person name="Bunk B."/>
            <person name="Sproeer C."/>
            <person name="Fruehling A."/>
            <person name="Neumann-Schaal M."/>
            <person name="Overmann J."/>
            <person name="Smalla K."/>
        </authorList>
    </citation>
    <scope>NUCLEOTIDE SEQUENCE</scope>
    <source>
        <strain evidence="3">Rho-6.2</strain>
    </source>
</reference>
<dbReference type="Proteomes" id="UP000318939">
    <property type="component" value="Chromosome"/>
</dbReference>
<feature type="compositionally biased region" description="Polar residues" evidence="1">
    <location>
        <begin position="12"/>
        <end position="21"/>
    </location>
</feature>
<feature type="region of interest" description="Disordered" evidence="1">
    <location>
        <begin position="1"/>
        <end position="22"/>
    </location>
</feature>
<name>A0ABY8IFP8_9HYPH</name>
<sequence length="107" mass="11606">MRSRQAPPSLPATASRSSPNSVAAAPERILHVHDPRLFDEISSTIARCGFPFHRAHIEITESVLIEDQELALDSIRQFKSAGFGIALDDFGTGFSSLTRLDALPSTS</sequence>
<dbReference type="Gene3D" id="3.20.20.450">
    <property type="entry name" value="EAL domain"/>
    <property type="match status" value="1"/>
</dbReference>
<evidence type="ECO:0000313" key="3">
    <source>
        <dbReference type="EMBL" id="WFS22438.1"/>
    </source>
</evidence>
<feature type="domain" description="EAL" evidence="2">
    <location>
        <begin position="1"/>
        <end position="107"/>
    </location>
</feature>
<organism evidence="3 4">
    <name type="scientific">Rhizobium rhododendri</name>
    <dbReference type="NCBI Taxonomy" id="2506430"/>
    <lineage>
        <taxon>Bacteria</taxon>
        <taxon>Pseudomonadati</taxon>
        <taxon>Pseudomonadota</taxon>
        <taxon>Alphaproteobacteria</taxon>
        <taxon>Hyphomicrobiales</taxon>
        <taxon>Rhizobiaceae</taxon>
        <taxon>Rhizobium/Agrobacterium group</taxon>
        <taxon>Rhizobium</taxon>
    </lineage>
</organism>